<evidence type="ECO:0000313" key="1">
    <source>
        <dbReference type="EMBL" id="RDI51720.1"/>
    </source>
</evidence>
<evidence type="ECO:0008006" key="3">
    <source>
        <dbReference type="Google" id="ProtNLM"/>
    </source>
</evidence>
<comment type="caution">
    <text evidence="1">The sequence shown here is derived from an EMBL/GenBank/DDBJ whole genome shotgun (WGS) entry which is preliminary data.</text>
</comment>
<proteinExistence type="predicted"/>
<dbReference type="AlphaFoldDB" id="A0A370H5N1"/>
<keyword evidence="2" id="KW-1185">Reference proteome</keyword>
<dbReference type="Proteomes" id="UP000255355">
    <property type="component" value="Unassembled WGS sequence"/>
</dbReference>
<accession>A0A370H5N1</accession>
<organism evidence="1 2">
    <name type="scientific">Nocardia mexicana</name>
    <dbReference type="NCBI Taxonomy" id="279262"/>
    <lineage>
        <taxon>Bacteria</taxon>
        <taxon>Bacillati</taxon>
        <taxon>Actinomycetota</taxon>
        <taxon>Actinomycetes</taxon>
        <taxon>Mycobacteriales</taxon>
        <taxon>Nocardiaceae</taxon>
        <taxon>Nocardia</taxon>
    </lineage>
</organism>
<dbReference type="OrthoDB" id="4559063at2"/>
<evidence type="ECO:0000313" key="2">
    <source>
        <dbReference type="Proteomes" id="UP000255355"/>
    </source>
</evidence>
<dbReference type="STRING" id="1210089.GCA_001613165_01239"/>
<protein>
    <recommendedName>
        <fullName evidence="3">Excreted virulence factor EspC (Type VII ESX diderm)</fullName>
    </recommendedName>
</protein>
<name>A0A370H5N1_9NOCA</name>
<dbReference type="RefSeq" id="WP_147288947.1">
    <property type="nucleotide sequence ID" value="NZ_QQAZ01000004.1"/>
</dbReference>
<reference evidence="1 2" key="1">
    <citation type="submission" date="2018-07" db="EMBL/GenBank/DDBJ databases">
        <title>Genomic Encyclopedia of Type Strains, Phase IV (KMG-IV): sequencing the most valuable type-strain genomes for metagenomic binning, comparative biology and taxonomic classification.</title>
        <authorList>
            <person name="Goeker M."/>
        </authorList>
    </citation>
    <scope>NUCLEOTIDE SEQUENCE [LARGE SCALE GENOMIC DNA]</scope>
    <source>
        <strain evidence="1 2">DSM 44952</strain>
    </source>
</reference>
<sequence>MTESARQASGSVVVDSGALSALAGKLKQSAGSIGNQAKGIQAHTFGAAQAGMQYGNHGKKINEGLVRIESWLLQWQDASNALADAMGQSVVIIGTTDAASAQKVASTGSAK</sequence>
<dbReference type="EMBL" id="QQAZ01000004">
    <property type="protein sequence ID" value="RDI51720.1"/>
    <property type="molecule type" value="Genomic_DNA"/>
</dbReference>
<gene>
    <name evidence="1" type="ORF">DFR68_104204</name>
</gene>